<proteinExistence type="predicted"/>
<dbReference type="EMBL" id="PVNK01000209">
    <property type="protein sequence ID" value="PRP92451.1"/>
    <property type="molecule type" value="Genomic_DNA"/>
</dbReference>
<keyword evidence="2" id="KW-0812">Transmembrane</keyword>
<dbReference type="OrthoDB" id="5496074at2"/>
<protein>
    <recommendedName>
        <fullName evidence="5">Glycosyltransferase RgtA/B/C/D-like domain-containing protein</fullName>
    </recommendedName>
</protein>
<feature type="region of interest" description="Disordered" evidence="1">
    <location>
        <begin position="1"/>
        <end position="29"/>
    </location>
</feature>
<feature type="transmembrane region" description="Helical" evidence="2">
    <location>
        <begin position="340"/>
        <end position="357"/>
    </location>
</feature>
<evidence type="ECO:0008006" key="5">
    <source>
        <dbReference type="Google" id="ProtNLM"/>
    </source>
</evidence>
<evidence type="ECO:0000313" key="4">
    <source>
        <dbReference type="Proteomes" id="UP000237968"/>
    </source>
</evidence>
<feature type="transmembrane region" description="Helical" evidence="2">
    <location>
        <begin position="163"/>
        <end position="187"/>
    </location>
</feature>
<dbReference type="RefSeq" id="WP_106394125.1">
    <property type="nucleotide sequence ID" value="NZ_PVNK01000209.1"/>
</dbReference>
<accession>A0A2S9XIE1</accession>
<comment type="caution">
    <text evidence="3">The sequence shown here is derived from an EMBL/GenBank/DDBJ whole genome shotgun (WGS) entry which is preliminary data.</text>
</comment>
<feature type="transmembrane region" description="Helical" evidence="2">
    <location>
        <begin position="369"/>
        <end position="388"/>
    </location>
</feature>
<keyword evidence="2" id="KW-0472">Membrane</keyword>
<keyword evidence="2" id="KW-1133">Transmembrane helix</keyword>
<dbReference type="AlphaFoldDB" id="A0A2S9XIE1"/>
<feature type="transmembrane region" description="Helical" evidence="2">
    <location>
        <begin position="39"/>
        <end position="56"/>
    </location>
</feature>
<feature type="transmembrane region" description="Helical" evidence="2">
    <location>
        <begin position="270"/>
        <end position="291"/>
    </location>
</feature>
<evidence type="ECO:0000313" key="3">
    <source>
        <dbReference type="EMBL" id="PRP92451.1"/>
    </source>
</evidence>
<keyword evidence="4" id="KW-1185">Reference proteome</keyword>
<organism evidence="3 4">
    <name type="scientific">Enhygromyxa salina</name>
    <dbReference type="NCBI Taxonomy" id="215803"/>
    <lineage>
        <taxon>Bacteria</taxon>
        <taxon>Pseudomonadati</taxon>
        <taxon>Myxococcota</taxon>
        <taxon>Polyangia</taxon>
        <taxon>Nannocystales</taxon>
        <taxon>Nannocystaceae</taxon>
        <taxon>Enhygromyxa</taxon>
    </lineage>
</organism>
<evidence type="ECO:0000256" key="1">
    <source>
        <dbReference type="SAM" id="MobiDB-lite"/>
    </source>
</evidence>
<feature type="transmembrane region" description="Helical" evidence="2">
    <location>
        <begin position="98"/>
        <end position="116"/>
    </location>
</feature>
<feature type="transmembrane region" description="Helical" evidence="2">
    <location>
        <begin position="311"/>
        <end position="333"/>
    </location>
</feature>
<name>A0A2S9XIE1_9BACT</name>
<sequence>MGKGPQRDAHRRLTRACGPTPSARAGSEVPGDRRKLERFGAVAFVLACAWLAWRTLARVAAAWSFTTDDAYITLRYARHLLAGDGLVWNLGEAPVEGYSNFAYVVIAAGFGALGELDAAPLKLLGCASLVAIAYLQWAIARRFVRPLPALLPFAFYSLQRGVIWWSVSGLETSVYVALCCGVVLACLRGLGFERVELDAGDGGGDSVGLARGPLRPRALAVAGGLCMLGSLLRPEGPLVAAAVGVGAGAQLWIDSRSDDRSFDGRGYRRAVLGFVGVFVPLMLAYAAWRHAYFGELLPNTVRCKTGHHDRFALLGAYWSAAPLTLVLALLWPLRSLDARVLLPIALAAVYALALVGADPLIGHDLRHFLAAHALLCVLAGVSATRLAAWVGRGIAARWVEPALLLAVLASASPLGGLPEREDLEARAKGYGARTRARAALGRYLAHELDPGERALLGDVGVAGWTGDAPILDAFCLNTPQFAEPPLRGDPSRAADWILDEQRPRVIVVHSRSAKKIAPRGKIYRELVDRERFKAGWREQRRFNSDSGQFHYVVFRRVD</sequence>
<feature type="transmembrane region" description="Helical" evidence="2">
    <location>
        <begin position="123"/>
        <end position="143"/>
    </location>
</feature>
<dbReference type="Proteomes" id="UP000237968">
    <property type="component" value="Unassembled WGS sequence"/>
</dbReference>
<evidence type="ECO:0000256" key="2">
    <source>
        <dbReference type="SAM" id="Phobius"/>
    </source>
</evidence>
<gene>
    <name evidence="3" type="ORF">ENSA5_48690</name>
</gene>
<reference evidence="3 4" key="1">
    <citation type="submission" date="2018-03" db="EMBL/GenBank/DDBJ databases">
        <title>Draft Genome Sequences of the Obligatory Marine Myxobacteria Enhygromyxa salina SWB005.</title>
        <authorList>
            <person name="Poehlein A."/>
            <person name="Moghaddam J.A."/>
            <person name="Harms H."/>
            <person name="Alanjari M."/>
            <person name="Koenig G.M."/>
            <person name="Daniel R."/>
            <person name="Schaeberle T.F."/>
        </authorList>
    </citation>
    <scope>NUCLEOTIDE SEQUENCE [LARGE SCALE GENOMIC DNA]</scope>
    <source>
        <strain evidence="3 4">SWB005</strain>
    </source>
</reference>